<evidence type="ECO:0000256" key="1">
    <source>
        <dbReference type="ARBA" id="ARBA00004141"/>
    </source>
</evidence>
<evidence type="ECO:0000256" key="4">
    <source>
        <dbReference type="ARBA" id="ARBA00022692"/>
    </source>
</evidence>
<dbReference type="PIRSF" id="PIRSF010045">
    <property type="entry name" value="DUF850_TM_euk"/>
    <property type="match status" value="1"/>
</dbReference>
<evidence type="ECO:0000256" key="5">
    <source>
        <dbReference type="ARBA" id="ARBA00022989"/>
    </source>
</evidence>
<evidence type="ECO:0000256" key="2">
    <source>
        <dbReference type="ARBA" id="ARBA00005376"/>
    </source>
</evidence>
<feature type="transmembrane region" description="Helical" evidence="8">
    <location>
        <begin position="117"/>
        <end position="138"/>
    </location>
</feature>
<reference evidence="9" key="1">
    <citation type="submission" date="2020-04" db="EMBL/GenBank/DDBJ databases">
        <title>Analysis of mating type loci in Filobasidium floriforme.</title>
        <authorList>
            <person name="Nowrousian M."/>
        </authorList>
    </citation>
    <scope>NUCLEOTIDE SEQUENCE</scope>
    <source>
        <strain evidence="9">CBS 6242</strain>
    </source>
</reference>
<keyword evidence="4 8" id="KW-0812">Transmembrane</keyword>
<dbReference type="PANTHER" id="PTHR13116">
    <property type="entry name" value="ER MEMBRANE PROTEIN COMPLEX SUBUNIT 3"/>
    <property type="match status" value="1"/>
</dbReference>
<proteinExistence type="inferred from homology"/>
<sequence>MILVGLLRHYVTMLLNSAPKKLPAAEVREQRAMLKSQLLRSSSPLCPIPPAAYTAMSTSLATALRSGAYVKPALSEDPDKADAPVNPLMDPSQMDGMMDGLKKQAVMMIPNMVIMQWINTFFSGFVLIKLPFPLTYGFKAMLQRDIATPDMDVRYVSALSWYFLNLFGLNGLFKLMLGSENAADGSRDMGSQAMMAGAAMGPIAPGKPDMAKLHKAEADNLAIAEGMYVWAGEGVEARVLKLFGKQVEMESKKTR</sequence>
<name>A0A8K0NTT4_9TREE</name>
<dbReference type="AlphaFoldDB" id="A0A8K0NTT4"/>
<comment type="subcellular location">
    <subcellularLocation>
        <location evidence="1">Membrane</location>
        <topology evidence="1">Multi-pass membrane protein</topology>
    </subcellularLocation>
</comment>
<organism evidence="9 10">
    <name type="scientific">Filobasidium floriforme</name>
    <dbReference type="NCBI Taxonomy" id="5210"/>
    <lineage>
        <taxon>Eukaryota</taxon>
        <taxon>Fungi</taxon>
        <taxon>Dikarya</taxon>
        <taxon>Basidiomycota</taxon>
        <taxon>Agaricomycotina</taxon>
        <taxon>Tremellomycetes</taxon>
        <taxon>Filobasidiales</taxon>
        <taxon>Filobasidiaceae</taxon>
        <taxon>Filobasidium</taxon>
    </lineage>
</organism>
<evidence type="ECO:0000256" key="6">
    <source>
        <dbReference type="ARBA" id="ARBA00023136"/>
    </source>
</evidence>
<keyword evidence="5 8" id="KW-1133">Transmembrane helix</keyword>
<dbReference type="Pfam" id="PF01956">
    <property type="entry name" value="EMC3_TMCO1"/>
    <property type="match status" value="1"/>
</dbReference>
<dbReference type="SMART" id="SM01415">
    <property type="entry name" value="DUF106"/>
    <property type="match status" value="1"/>
</dbReference>
<evidence type="ECO:0000256" key="8">
    <source>
        <dbReference type="SAM" id="Phobius"/>
    </source>
</evidence>
<dbReference type="InterPro" id="IPR002809">
    <property type="entry name" value="EMC3/TMCO1"/>
</dbReference>
<dbReference type="Proteomes" id="UP000812966">
    <property type="component" value="Unassembled WGS sequence"/>
</dbReference>
<keyword evidence="6 8" id="KW-0472">Membrane</keyword>
<evidence type="ECO:0000256" key="3">
    <source>
        <dbReference type="ARBA" id="ARBA00020822"/>
    </source>
</evidence>
<evidence type="ECO:0000256" key="7">
    <source>
        <dbReference type="PIRNR" id="PIRNR010045"/>
    </source>
</evidence>
<dbReference type="GO" id="GO:0034975">
    <property type="term" value="P:protein folding in endoplasmic reticulum"/>
    <property type="evidence" value="ECO:0007669"/>
    <property type="project" value="TreeGrafter"/>
</dbReference>
<comment type="function">
    <text evidence="7">The EMC seems to be required for efficient folding of proteins in the endoplasmic reticulum (ER).</text>
</comment>
<dbReference type="InterPro" id="IPR008568">
    <property type="entry name" value="EMC3"/>
</dbReference>
<dbReference type="EMBL" id="JABELV010000005">
    <property type="protein sequence ID" value="KAG7575316.1"/>
    <property type="molecule type" value="Genomic_DNA"/>
</dbReference>
<evidence type="ECO:0000313" key="10">
    <source>
        <dbReference type="Proteomes" id="UP000812966"/>
    </source>
</evidence>
<dbReference type="GO" id="GO:0072546">
    <property type="term" value="C:EMC complex"/>
    <property type="evidence" value="ECO:0007669"/>
    <property type="project" value="TreeGrafter"/>
</dbReference>
<comment type="similarity">
    <text evidence="2 7">Belongs to the EMC3 family.</text>
</comment>
<keyword evidence="10" id="KW-1185">Reference proteome</keyword>
<protein>
    <recommendedName>
        <fullName evidence="3 7">ER membrane protein complex subunit 3</fullName>
    </recommendedName>
</protein>
<feature type="transmembrane region" description="Helical" evidence="8">
    <location>
        <begin position="158"/>
        <end position="177"/>
    </location>
</feature>
<accession>A0A8K0NTT4</accession>
<evidence type="ECO:0000313" key="9">
    <source>
        <dbReference type="EMBL" id="KAG7575316.1"/>
    </source>
</evidence>
<comment type="caution">
    <text evidence="9">The sequence shown here is derived from an EMBL/GenBank/DDBJ whole genome shotgun (WGS) entry which is preliminary data.</text>
</comment>
<dbReference type="PANTHER" id="PTHR13116:SF5">
    <property type="entry name" value="ER MEMBRANE PROTEIN COMPLEX SUBUNIT 3"/>
    <property type="match status" value="1"/>
</dbReference>
<gene>
    <name evidence="9" type="ORF">FFLO_00480</name>
</gene>